<name>A0A1F2PAP7_9EURY</name>
<dbReference type="PANTHER" id="PTHR48413:SF1">
    <property type="entry name" value="PROTEIN HEAT-STRESS-ASSOCIATED 32"/>
    <property type="match status" value="1"/>
</dbReference>
<evidence type="ECO:0000313" key="3">
    <source>
        <dbReference type="Proteomes" id="UP000186940"/>
    </source>
</evidence>
<keyword evidence="3" id="KW-1185">Reference proteome</keyword>
<dbReference type="InterPro" id="IPR003830">
    <property type="entry name" value="ComA_synth"/>
</dbReference>
<dbReference type="PATRIC" id="fig|1838285.3.peg.159"/>
<dbReference type="STRING" id="1838285.SCAL_000155"/>
<dbReference type="InterPro" id="IPR013785">
    <property type="entry name" value="Aldolase_TIM"/>
</dbReference>
<reference evidence="2" key="1">
    <citation type="submission" date="2016-05" db="EMBL/GenBank/DDBJ databases">
        <title>Microbial consortia oxidize butane by reversing methanogenesis.</title>
        <authorList>
            <person name="Laso-Perez R."/>
            <person name="Richter M."/>
            <person name="Wegener G."/>
            <person name="Musat F."/>
        </authorList>
    </citation>
    <scope>NUCLEOTIDE SEQUENCE [LARGE SCALE GENOMIC DNA]</scope>
    <source>
        <strain evidence="2">BOX2</strain>
    </source>
</reference>
<dbReference type="InterPro" id="IPR036112">
    <property type="entry name" value="ComA_synth_sf"/>
</dbReference>
<dbReference type="Gene3D" id="3.20.20.70">
    <property type="entry name" value="Aldolase class I"/>
    <property type="match status" value="1"/>
</dbReference>
<sequence>MLKSKKRVTMLLDKGIGLRSQRDLLDTAAPYITQVKIGWGIGNVLPEEILKEKIALYREVGIIVSPGGTALEKAILEDKIDQFSLWLRESGFDAVEVSNGVVKLDEDEKCDLIRDFNKKGFIVLSEVGSKDPLRDHSISIKDRVEATRAELDAGSQKVIVEAREGGKGIGFFDKSGSVISHKISEFLECVDWRDIIFEAPLKNQQVFFIKKIGVDVNLGNIAHDEILSLETLRRGLRGDTLKISG</sequence>
<dbReference type="EC" id="4.4.1.19" evidence="2"/>
<dbReference type="Pfam" id="PF02679">
    <property type="entry name" value="ComA"/>
    <property type="match status" value="1"/>
</dbReference>
<dbReference type="EMBL" id="LYOS01000001">
    <property type="protein sequence ID" value="OFV68479.1"/>
    <property type="molecule type" value="Genomic_DNA"/>
</dbReference>
<dbReference type="AlphaFoldDB" id="A0A1F2PAP7"/>
<comment type="similarity">
    <text evidence="1">Belongs to the phosphosulfolactate synthase family.</text>
</comment>
<keyword evidence="2" id="KW-0456">Lyase</keyword>
<dbReference type="SUPFAM" id="SSF102110">
    <property type="entry name" value="(2r)-phospho-3-sulfolactate synthase ComA"/>
    <property type="match status" value="1"/>
</dbReference>
<organism evidence="2 3">
    <name type="scientific">Candidatus Syntropharchaeum caldarium</name>
    <dbReference type="NCBI Taxonomy" id="1838285"/>
    <lineage>
        <taxon>Archaea</taxon>
        <taxon>Methanobacteriati</taxon>
        <taxon>Methanobacteriota</taxon>
        <taxon>Stenosarchaea group</taxon>
        <taxon>Methanomicrobia</taxon>
        <taxon>Methanosarcinales</taxon>
        <taxon>ANME-2 cluster</taxon>
        <taxon>Candidatus Syntropharchaeum</taxon>
    </lineage>
</organism>
<dbReference type="PANTHER" id="PTHR48413">
    <property type="match status" value="1"/>
</dbReference>
<dbReference type="Proteomes" id="UP000186940">
    <property type="component" value="Unassembled WGS sequence"/>
</dbReference>
<proteinExistence type="inferred from homology"/>
<gene>
    <name evidence="2" type="ORF">SCAL_000155</name>
</gene>
<evidence type="ECO:0000313" key="2">
    <source>
        <dbReference type="EMBL" id="OFV68479.1"/>
    </source>
</evidence>
<accession>A0A1F2PAP7</accession>
<protein>
    <submittedName>
        <fullName evidence="2">(2R)-phospho-3-sulfolactate synthase</fullName>
        <ecNumber evidence="2">4.4.1.19</ecNumber>
    </submittedName>
</protein>
<evidence type="ECO:0000256" key="1">
    <source>
        <dbReference type="ARBA" id="ARBA00010424"/>
    </source>
</evidence>
<dbReference type="GO" id="GO:0043817">
    <property type="term" value="F:phosphosulfolactate synthase activity"/>
    <property type="evidence" value="ECO:0007669"/>
    <property type="project" value="UniProtKB-EC"/>
</dbReference>
<comment type="caution">
    <text evidence="2">The sequence shown here is derived from an EMBL/GenBank/DDBJ whole genome shotgun (WGS) entry which is preliminary data.</text>
</comment>